<evidence type="ECO:0000313" key="3">
    <source>
        <dbReference type="Proteomes" id="UP001291623"/>
    </source>
</evidence>
<dbReference type="AlphaFoldDB" id="A0AAE1RDI3"/>
<feature type="region of interest" description="Disordered" evidence="1">
    <location>
        <begin position="226"/>
        <end position="253"/>
    </location>
</feature>
<keyword evidence="3" id="KW-1185">Reference proteome</keyword>
<dbReference type="EMBL" id="JAVYJV010000017">
    <property type="protein sequence ID" value="KAK4349158.1"/>
    <property type="molecule type" value="Genomic_DNA"/>
</dbReference>
<gene>
    <name evidence="2" type="ORF">RND71_031913</name>
</gene>
<accession>A0AAE1RDI3</accession>
<proteinExistence type="predicted"/>
<organism evidence="2 3">
    <name type="scientific">Anisodus tanguticus</name>
    <dbReference type="NCBI Taxonomy" id="243964"/>
    <lineage>
        <taxon>Eukaryota</taxon>
        <taxon>Viridiplantae</taxon>
        <taxon>Streptophyta</taxon>
        <taxon>Embryophyta</taxon>
        <taxon>Tracheophyta</taxon>
        <taxon>Spermatophyta</taxon>
        <taxon>Magnoliopsida</taxon>
        <taxon>eudicotyledons</taxon>
        <taxon>Gunneridae</taxon>
        <taxon>Pentapetalae</taxon>
        <taxon>asterids</taxon>
        <taxon>lamiids</taxon>
        <taxon>Solanales</taxon>
        <taxon>Solanaceae</taxon>
        <taxon>Solanoideae</taxon>
        <taxon>Hyoscyameae</taxon>
        <taxon>Anisodus</taxon>
    </lineage>
</organism>
<reference evidence="2" key="1">
    <citation type="submission" date="2023-12" db="EMBL/GenBank/DDBJ databases">
        <title>Genome assembly of Anisodus tanguticus.</title>
        <authorList>
            <person name="Wang Y.-J."/>
        </authorList>
    </citation>
    <scope>NUCLEOTIDE SEQUENCE</scope>
    <source>
        <strain evidence="2">KB-2021</strain>
        <tissue evidence="2">Leaf</tissue>
    </source>
</reference>
<evidence type="ECO:0000313" key="2">
    <source>
        <dbReference type="EMBL" id="KAK4349158.1"/>
    </source>
</evidence>
<feature type="compositionally biased region" description="Basic and acidic residues" evidence="1">
    <location>
        <begin position="226"/>
        <end position="238"/>
    </location>
</feature>
<comment type="caution">
    <text evidence="2">The sequence shown here is derived from an EMBL/GenBank/DDBJ whole genome shotgun (WGS) entry which is preliminary data.</text>
</comment>
<evidence type="ECO:0000256" key="1">
    <source>
        <dbReference type="SAM" id="MobiDB-lite"/>
    </source>
</evidence>
<protein>
    <submittedName>
        <fullName evidence="2">Uncharacterized protein</fullName>
    </submittedName>
</protein>
<name>A0AAE1RDI3_9SOLA</name>
<sequence>MDELLPNLKILVKDCGVGPSGASSGYSDSAEKVPDFLILPNTNLVEINDDQITPIAPRRGRPRRPANVKKSPFVPGSGLGELSESPLKSKEKYGSVPIRVTTTYFYFDTTILKLFTKFMTGGSVNHLLDKSTDIMQYIKGFRFLYNTPWTEEDAFAYSSGLHTDGNQGVRGVDENVNDVTLNDGVGGGYSSKEVVGGDIGDGVGGGIDGLPSRYEVLLWHYGRQKQENGERNDFENPGRWRKQARGKKRKKKT</sequence>
<dbReference type="Proteomes" id="UP001291623">
    <property type="component" value="Unassembled WGS sequence"/>
</dbReference>
<feature type="compositionally biased region" description="Basic residues" evidence="1">
    <location>
        <begin position="239"/>
        <end position="253"/>
    </location>
</feature>
<feature type="region of interest" description="Disordered" evidence="1">
    <location>
        <begin position="50"/>
        <end position="86"/>
    </location>
</feature>
<feature type="compositionally biased region" description="Basic residues" evidence="1">
    <location>
        <begin position="58"/>
        <end position="67"/>
    </location>
</feature>